<accession>A0A2K0VZU5</accession>
<organism evidence="1 2">
    <name type="scientific">Gibberella nygamai</name>
    <name type="common">Bean root rot disease fungus</name>
    <name type="synonym">Fusarium nygamai</name>
    <dbReference type="NCBI Taxonomy" id="42673"/>
    <lineage>
        <taxon>Eukaryota</taxon>
        <taxon>Fungi</taxon>
        <taxon>Dikarya</taxon>
        <taxon>Ascomycota</taxon>
        <taxon>Pezizomycotina</taxon>
        <taxon>Sordariomycetes</taxon>
        <taxon>Hypocreomycetidae</taxon>
        <taxon>Hypocreales</taxon>
        <taxon>Nectriaceae</taxon>
        <taxon>Fusarium</taxon>
        <taxon>Fusarium fujikuroi species complex</taxon>
    </lineage>
</organism>
<sequence length="45" mass="5371">MLKKKERSSRRKFERESALRLQETIAAIENLRSRIKEETGPLKQD</sequence>
<keyword evidence="2" id="KW-1185">Reference proteome</keyword>
<evidence type="ECO:0000313" key="1">
    <source>
        <dbReference type="EMBL" id="PNP75540.1"/>
    </source>
</evidence>
<dbReference type="AlphaFoldDB" id="A0A2K0VZU5"/>
<dbReference type="EMBL" id="MTQA01000167">
    <property type="protein sequence ID" value="PNP75540.1"/>
    <property type="molecule type" value="Genomic_DNA"/>
</dbReference>
<proteinExistence type="predicted"/>
<dbReference type="Proteomes" id="UP000236664">
    <property type="component" value="Unassembled WGS sequence"/>
</dbReference>
<comment type="caution">
    <text evidence="1">The sequence shown here is derived from an EMBL/GenBank/DDBJ whole genome shotgun (WGS) entry which is preliminary data.</text>
</comment>
<name>A0A2K0VZU5_GIBNY</name>
<protein>
    <submittedName>
        <fullName evidence="1">Uncharacterized protein</fullName>
    </submittedName>
</protein>
<reference evidence="1 2" key="1">
    <citation type="submission" date="2017-06" db="EMBL/GenBank/DDBJ databases">
        <title>Genome of Fusarium nygamai isolate CS10214.</title>
        <authorList>
            <person name="Gardiner D.M."/>
            <person name="Obanor F."/>
            <person name="Kazan K."/>
        </authorList>
    </citation>
    <scope>NUCLEOTIDE SEQUENCE [LARGE SCALE GENOMIC DNA]</scope>
    <source>
        <strain evidence="1 2">CS10214</strain>
    </source>
</reference>
<gene>
    <name evidence="1" type="ORF">FNYG_10949</name>
</gene>
<evidence type="ECO:0000313" key="2">
    <source>
        <dbReference type="Proteomes" id="UP000236664"/>
    </source>
</evidence>